<evidence type="ECO:0008006" key="3">
    <source>
        <dbReference type="Google" id="ProtNLM"/>
    </source>
</evidence>
<organism evidence="1 2">
    <name type="scientific">Virgibacillus chiguensis</name>
    <dbReference type="NCBI Taxonomy" id="411959"/>
    <lineage>
        <taxon>Bacteria</taxon>
        <taxon>Bacillati</taxon>
        <taxon>Bacillota</taxon>
        <taxon>Bacilli</taxon>
        <taxon>Bacillales</taxon>
        <taxon>Bacillaceae</taxon>
        <taxon>Virgibacillus</taxon>
    </lineage>
</organism>
<evidence type="ECO:0000313" key="1">
    <source>
        <dbReference type="EMBL" id="SHH02541.1"/>
    </source>
</evidence>
<evidence type="ECO:0000313" key="2">
    <source>
        <dbReference type="Proteomes" id="UP000184079"/>
    </source>
</evidence>
<dbReference type="EMBL" id="FQXD01000003">
    <property type="protein sequence ID" value="SHH02541.1"/>
    <property type="molecule type" value="Genomic_DNA"/>
</dbReference>
<name>A0A1M5PLD1_9BACI</name>
<accession>A0A1M5PLD1</accession>
<protein>
    <recommendedName>
        <fullName evidence="3">Transposase</fullName>
    </recommendedName>
</protein>
<dbReference type="Proteomes" id="UP000184079">
    <property type="component" value="Unassembled WGS sequence"/>
</dbReference>
<sequence length="74" mass="8756">MPIEIPTKHVHRKKGCSFCRIKLAHKIHRKEGFPLNGLGNDSVKSFFVNEYTFQLKRRSFMQKPSEIWKENVVL</sequence>
<proteinExistence type="predicted"/>
<gene>
    <name evidence="1" type="ORF">SAMN05421807_103116</name>
</gene>
<reference evidence="2" key="1">
    <citation type="submission" date="2016-11" db="EMBL/GenBank/DDBJ databases">
        <authorList>
            <person name="Varghese N."/>
            <person name="Submissions S."/>
        </authorList>
    </citation>
    <scope>NUCLEOTIDE SEQUENCE [LARGE SCALE GENOMIC DNA]</scope>
    <source>
        <strain evidence="2">CGMCC 1.6496</strain>
    </source>
</reference>
<dbReference type="AlphaFoldDB" id="A0A1M5PLD1"/>
<keyword evidence="2" id="KW-1185">Reference proteome</keyword>